<keyword evidence="3" id="KW-1185">Reference proteome</keyword>
<dbReference type="EMBL" id="FNNQ01000028">
    <property type="protein sequence ID" value="SDX57935.1"/>
    <property type="molecule type" value="Genomic_DNA"/>
</dbReference>
<dbReference type="Pfam" id="PF13518">
    <property type="entry name" value="HTH_28"/>
    <property type="match status" value="1"/>
</dbReference>
<protein>
    <submittedName>
        <fullName evidence="2">Helix-turn-helix domain-containing protein</fullName>
    </submittedName>
</protein>
<accession>A0A1H3CUW5</accession>
<dbReference type="Proteomes" id="UP000198534">
    <property type="component" value="Unassembled WGS sequence"/>
</dbReference>
<reference evidence="2 3" key="1">
    <citation type="submission" date="2016-10" db="EMBL/GenBank/DDBJ databases">
        <authorList>
            <person name="de Groot N.N."/>
        </authorList>
    </citation>
    <scope>NUCLEOTIDE SEQUENCE [LARGE SCALE GENOMIC DNA]</scope>
    <source>
        <strain evidence="2 3">DSM 45610</strain>
    </source>
</reference>
<dbReference type="STRING" id="1048340.SAMN05444487_1288"/>
<sequence length="93" mass="11100">MAKKGQEFRSFSAEYKRKAVRMYLEEHRGLKSIAKELGLASHSYVKRWVKAFQEKGEEGRKISEGNLVIRRDVLPKQKVWRRRIYNYGLRTNI</sequence>
<proteinExistence type="predicted"/>
<feature type="domain" description="Insertion element IS150 protein InsJ-like helix-turn-helix" evidence="1">
    <location>
        <begin position="16"/>
        <end position="59"/>
    </location>
</feature>
<evidence type="ECO:0000259" key="1">
    <source>
        <dbReference type="Pfam" id="PF13518"/>
    </source>
</evidence>
<dbReference type="InterPro" id="IPR009057">
    <property type="entry name" value="Homeodomain-like_sf"/>
</dbReference>
<name>A0A1H3CUW5_9BACL</name>
<evidence type="ECO:0000313" key="3">
    <source>
        <dbReference type="Proteomes" id="UP000198534"/>
    </source>
</evidence>
<dbReference type="Gene3D" id="1.10.10.60">
    <property type="entry name" value="Homeodomain-like"/>
    <property type="match status" value="1"/>
</dbReference>
<organism evidence="2 3">
    <name type="scientific">Marininema mesophilum</name>
    <dbReference type="NCBI Taxonomy" id="1048340"/>
    <lineage>
        <taxon>Bacteria</taxon>
        <taxon>Bacillati</taxon>
        <taxon>Bacillota</taxon>
        <taxon>Bacilli</taxon>
        <taxon>Bacillales</taxon>
        <taxon>Thermoactinomycetaceae</taxon>
        <taxon>Marininema</taxon>
    </lineage>
</organism>
<evidence type="ECO:0000313" key="2">
    <source>
        <dbReference type="EMBL" id="SDX57935.1"/>
    </source>
</evidence>
<dbReference type="AlphaFoldDB" id="A0A1H3CUW5"/>
<dbReference type="InterPro" id="IPR055247">
    <property type="entry name" value="InsJ-like_HTH"/>
</dbReference>
<gene>
    <name evidence="2" type="ORF">SAMN05444487_1288</name>
</gene>
<dbReference type="SUPFAM" id="SSF46689">
    <property type="entry name" value="Homeodomain-like"/>
    <property type="match status" value="1"/>
</dbReference>
<dbReference type="RefSeq" id="WP_218142314.1">
    <property type="nucleotide sequence ID" value="NZ_FNNQ01000028.1"/>
</dbReference>